<keyword evidence="2" id="KW-1185">Reference proteome</keyword>
<sequence>MESESSHRRKKRRKHTNNALFSYNSSLIQDSNYRFIALRLELITKILLRLSVKPLLQFRKKLKLGLCHMQLHHQNICQKMKFIQYLDEHVEIFSTKPKFQICVELAFFNNEEKKGMSNQEM</sequence>
<proteinExistence type="predicted"/>
<comment type="caution">
    <text evidence="1">The sequence shown here is derived from an EMBL/GenBank/DDBJ whole genome shotgun (WGS) entry which is preliminary data.</text>
</comment>
<reference evidence="1 2" key="1">
    <citation type="submission" date="2020-09" db="EMBL/GenBank/DDBJ databases">
        <title>De no assembly of potato wild relative species, Solanum commersonii.</title>
        <authorList>
            <person name="Cho K."/>
        </authorList>
    </citation>
    <scope>NUCLEOTIDE SEQUENCE [LARGE SCALE GENOMIC DNA]</scope>
    <source>
        <strain evidence="1">LZ3.2</strain>
        <tissue evidence="1">Leaf</tissue>
    </source>
</reference>
<gene>
    <name evidence="1" type="ORF">H5410_047279</name>
</gene>
<organism evidence="1 2">
    <name type="scientific">Solanum commersonii</name>
    <name type="common">Commerson's wild potato</name>
    <name type="synonym">Commerson's nightshade</name>
    <dbReference type="NCBI Taxonomy" id="4109"/>
    <lineage>
        <taxon>Eukaryota</taxon>
        <taxon>Viridiplantae</taxon>
        <taxon>Streptophyta</taxon>
        <taxon>Embryophyta</taxon>
        <taxon>Tracheophyta</taxon>
        <taxon>Spermatophyta</taxon>
        <taxon>Magnoliopsida</taxon>
        <taxon>eudicotyledons</taxon>
        <taxon>Gunneridae</taxon>
        <taxon>Pentapetalae</taxon>
        <taxon>asterids</taxon>
        <taxon>lamiids</taxon>
        <taxon>Solanales</taxon>
        <taxon>Solanaceae</taxon>
        <taxon>Solanoideae</taxon>
        <taxon>Solaneae</taxon>
        <taxon>Solanum</taxon>
    </lineage>
</organism>
<dbReference type="OrthoDB" id="66881at2759"/>
<dbReference type="Proteomes" id="UP000824120">
    <property type="component" value="Chromosome 9"/>
</dbReference>
<name>A0A9J5XGN0_SOLCO</name>
<dbReference type="EMBL" id="JACXVP010000009">
    <property type="protein sequence ID" value="KAG5586845.1"/>
    <property type="molecule type" value="Genomic_DNA"/>
</dbReference>
<protein>
    <submittedName>
        <fullName evidence="1">Uncharacterized protein</fullName>
    </submittedName>
</protein>
<evidence type="ECO:0000313" key="1">
    <source>
        <dbReference type="EMBL" id="KAG5586845.1"/>
    </source>
</evidence>
<evidence type="ECO:0000313" key="2">
    <source>
        <dbReference type="Proteomes" id="UP000824120"/>
    </source>
</evidence>
<dbReference type="AlphaFoldDB" id="A0A9J5XGN0"/>
<accession>A0A9J5XGN0</accession>